<dbReference type="InterPro" id="IPR019686">
    <property type="entry name" value="DUF2536"/>
</dbReference>
<accession>A0ABU0CLS9</accession>
<sequence>MQLKLERIEDKVEFFEATDIKTLEKKLTSKLRITKHCCWKSILSNIKWLLTRALASPCIVLWFILKQKSKR</sequence>
<dbReference type="Pfam" id="PF10750">
    <property type="entry name" value="DUF2536"/>
    <property type="match status" value="1"/>
</dbReference>
<name>A0ABU0CLS9_9BACI</name>
<dbReference type="EMBL" id="JAUSUQ010000001">
    <property type="protein sequence ID" value="MDQ0337372.1"/>
    <property type="molecule type" value="Genomic_DNA"/>
</dbReference>
<keyword evidence="1" id="KW-0472">Membrane</keyword>
<evidence type="ECO:0000256" key="1">
    <source>
        <dbReference type="SAM" id="Phobius"/>
    </source>
</evidence>
<dbReference type="Proteomes" id="UP001232445">
    <property type="component" value="Unassembled WGS sequence"/>
</dbReference>
<keyword evidence="1" id="KW-1133">Transmembrane helix</keyword>
<evidence type="ECO:0000313" key="3">
    <source>
        <dbReference type="Proteomes" id="UP001232445"/>
    </source>
</evidence>
<reference evidence="2 3" key="1">
    <citation type="submission" date="2023-07" db="EMBL/GenBank/DDBJ databases">
        <title>Genomic Encyclopedia of Type Strains, Phase IV (KMG-IV): sequencing the most valuable type-strain genomes for metagenomic binning, comparative biology and taxonomic classification.</title>
        <authorList>
            <person name="Goeker M."/>
        </authorList>
    </citation>
    <scope>NUCLEOTIDE SEQUENCE [LARGE SCALE GENOMIC DNA]</scope>
    <source>
        <strain evidence="2 3">DSM 17740</strain>
    </source>
</reference>
<protein>
    <submittedName>
        <fullName evidence="2">Uncharacterized protein</fullName>
    </submittedName>
</protein>
<keyword evidence="3" id="KW-1185">Reference proteome</keyword>
<gene>
    <name evidence="2" type="ORF">J2S00_000142</name>
</gene>
<keyword evidence="1" id="KW-0812">Transmembrane</keyword>
<evidence type="ECO:0000313" key="2">
    <source>
        <dbReference type="EMBL" id="MDQ0337372.1"/>
    </source>
</evidence>
<organism evidence="2 3">
    <name type="scientific">Caldalkalibacillus uzonensis</name>
    <dbReference type="NCBI Taxonomy" id="353224"/>
    <lineage>
        <taxon>Bacteria</taxon>
        <taxon>Bacillati</taxon>
        <taxon>Bacillota</taxon>
        <taxon>Bacilli</taxon>
        <taxon>Bacillales</taxon>
        <taxon>Bacillaceae</taxon>
        <taxon>Caldalkalibacillus</taxon>
    </lineage>
</organism>
<comment type="caution">
    <text evidence="2">The sequence shown here is derived from an EMBL/GenBank/DDBJ whole genome shotgun (WGS) entry which is preliminary data.</text>
</comment>
<feature type="transmembrane region" description="Helical" evidence="1">
    <location>
        <begin position="49"/>
        <end position="65"/>
    </location>
</feature>
<proteinExistence type="predicted"/>